<dbReference type="RefSeq" id="WP_201924420.1">
    <property type="nucleotide sequence ID" value="NZ_BAABAX010000016.1"/>
</dbReference>
<protein>
    <submittedName>
        <fullName evidence="1">Uncharacterized protein</fullName>
    </submittedName>
</protein>
<evidence type="ECO:0000313" key="1">
    <source>
        <dbReference type="EMBL" id="MBL0685944.1"/>
    </source>
</evidence>
<dbReference type="EMBL" id="JAERQJ010000015">
    <property type="protein sequence ID" value="MBL0685944.1"/>
    <property type="molecule type" value="Genomic_DNA"/>
</dbReference>
<comment type="caution">
    <text evidence="1">The sequence shown here is derived from an EMBL/GenBank/DDBJ whole genome shotgun (WGS) entry which is preliminary data.</text>
</comment>
<accession>A0A937D7V3</accession>
<evidence type="ECO:0000313" key="2">
    <source>
        <dbReference type="Proteomes" id="UP000651057"/>
    </source>
</evidence>
<dbReference type="AlphaFoldDB" id="A0A937D7V3"/>
<name>A0A937D7V3_9FLAO</name>
<keyword evidence="2" id="KW-1185">Reference proteome</keyword>
<dbReference type="PROSITE" id="PS51257">
    <property type="entry name" value="PROKAR_LIPOPROTEIN"/>
    <property type="match status" value="1"/>
</dbReference>
<gene>
    <name evidence="1" type="ORF">JJQ60_20615</name>
</gene>
<organism evidence="1 2">
    <name type="scientific">Aquimarina mytili</name>
    <dbReference type="NCBI Taxonomy" id="874423"/>
    <lineage>
        <taxon>Bacteria</taxon>
        <taxon>Pseudomonadati</taxon>
        <taxon>Bacteroidota</taxon>
        <taxon>Flavobacteriia</taxon>
        <taxon>Flavobacteriales</taxon>
        <taxon>Flavobacteriaceae</taxon>
        <taxon>Aquimarina</taxon>
    </lineage>
</organism>
<dbReference type="Proteomes" id="UP000651057">
    <property type="component" value="Unassembled WGS sequence"/>
</dbReference>
<sequence length="175" mass="19182">MNKVFSLIIFILLITSCSEGDIIENDIDFNASLESCSNLNDNTFVFYKIDDSINQALSLGFTSTTFEVDTVPEDLSITIPLNETTNTLFYRKFGSAINGADYFCASVPPSGVTITQELIGSDGSIVITYTVDSTTSTETIYNRNIALQNVTIIGADRVIRQEVLEFGSDKITITN</sequence>
<proteinExistence type="predicted"/>
<reference evidence="1" key="1">
    <citation type="submission" date="2021-01" db="EMBL/GenBank/DDBJ databases">
        <authorList>
            <person name="Zhong Y.L."/>
        </authorList>
    </citation>
    <scope>NUCLEOTIDE SEQUENCE</scope>
    <source>
        <strain evidence="1">KCTC 23302</strain>
    </source>
</reference>